<dbReference type="Proteomes" id="UP000324241">
    <property type="component" value="Unassembled WGS sequence"/>
</dbReference>
<sequence length="265" mass="29842">MARKITKEIWDAKRRKIVTLYRDEEWPLKQVIKHIVDDNFRPSEAQLRSKLKKWRVTKPSRRTRTKAQDRYHGYNEGAKKFTDDAQSNEARELAWSPDSSSMMSSGPQDNPMTGYESCLAQTKCLECCNSLMQNDRPILSEITLPAPATSTVFSGQLGPPTVSSTDNVTRTTEQAMYGSRQFANHPTSTEFTGPFSISHYSPSTAQLFVTENVFSNGISNYVGTFYCLPGPVDQQPPHGCPYPTSGSIQYPKIEEHTSMVDPWGE</sequence>
<organism evidence="3 4">
    <name type="scientific">Aspergillus tanneri</name>
    <dbReference type="NCBI Taxonomy" id="1220188"/>
    <lineage>
        <taxon>Eukaryota</taxon>
        <taxon>Fungi</taxon>
        <taxon>Dikarya</taxon>
        <taxon>Ascomycota</taxon>
        <taxon>Pezizomycotina</taxon>
        <taxon>Eurotiomycetes</taxon>
        <taxon>Eurotiomycetidae</taxon>
        <taxon>Eurotiales</taxon>
        <taxon>Aspergillaceae</taxon>
        <taxon>Aspergillus</taxon>
        <taxon>Aspergillus subgen. Circumdati</taxon>
    </lineage>
</organism>
<dbReference type="RefSeq" id="XP_033427222.1">
    <property type="nucleotide sequence ID" value="XM_033571190.1"/>
</dbReference>
<dbReference type="AlphaFoldDB" id="A0A5M9MLI6"/>
<dbReference type="InterPro" id="IPR025676">
    <property type="entry name" value="Clr5_dom"/>
</dbReference>
<evidence type="ECO:0000313" key="3">
    <source>
        <dbReference type="EMBL" id="KAA8647861.1"/>
    </source>
</evidence>
<comment type="caution">
    <text evidence="3">The sequence shown here is derived from an EMBL/GenBank/DDBJ whole genome shotgun (WGS) entry which is preliminary data.</text>
</comment>
<evidence type="ECO:0000259" key="2">
    <source>
        <dbReference type="Pfam" id="PF14420"/>
    </source>
</evidence>
<feature type="region of interest" description="Disordered" evidence="1">
    <location>
        <begin position="78"/>
        <end position="109"/>
    </location>
</feature>
<gene>
    <name evidence="3" type="ORF">ATNIH1004_006563</name>
</gene>
<dbReference type="EMBL" id="QUQM01000004">
    <property type="protein sequence ID" value="KAA8647861.1"/>
    <property type="molecule type" value="Genomic_DNA"/>
</dbReference>
<proteinExistence type="predicted"/>
<accession>A0A5M9MLI6</accession>
<name>A0A5M9MLI6_9EURO</name>
<dbReference type="Pfam" id="PF14420">
    <property type="entry name" value="Clr5"/>
    <property type="match status" value="1"/>
</dbReference>
<protein>
    <recommendedName>
        <fullName evidence="2">Clr5 domain-containing protein</fullName>
    </recommendedName>
</protein>
<dbReference type="OrthoDB" id="5308957at2759"/>
<feature type="domain" description="Clr5" evidence="2">
    <location>
        <begin position="7"/>
        <end position="58"/>
    </location>
</feature>
<dbReference type="GeneID" id="54329265"/>
<evidence type="ECO:0000313" key="4">
    <source>
        <dbReference type="Proteomes" id="UP000324241"/>
    </source>
</evidence>
<evidence type="ECO:0000256" key="1">
    <source>
        <dbReference type="SAM" id="MobiDB-lite"/>
    </source>
</evidence>
<reference evidence="3 4" key="1">
    <citation type="submission" date="2019-08" db="EMBL/GenBank/DDBJ databases">
        <title>The genome sequence of a newly discovered highly antifungal drug resistant Aspergillus species, Aspergillus tanneri NIH 1004.</title>
        <authorList>
            <person name="Mounaud S."/>
            <person name="Singh I."/>
            <person name="Joardar V."/>
            <person name="Pakala S."/>
            <person name="Pakala S."/>
            <person name="Venepally P."/>
            <person name="Chung J.K."/>
            <person name="Losada L."/>
            <person name="Nierman W.C."/>
        </authorList>
    </citation>
    <scope>NUCLEOTIDE SEQUENCE [LARGE SCALE GENOMIC DNA]</scope>
    <source>
        <strain evidence="3 4">NIH1004</strain>
    </source>
</reference>